<evidence type="ECO:0000256" key="6">
    <source>
        <dbReference type="ARBA" id="ARBA00023136"/>
    </source>
</evidence>
<keyword evidence="3 7" id="KW-0812">Transmembrane</keyword>
<gene>
    <name evidence="9" type="ORF">RDB_LOCUS90516</name>
</gene>
<organism evidence="9 10">
    <name type="scientific">Rhizoctonia solani</name>
    <dbReference type="NCBI Taxonomy" id="456999"/>
    <lineage>
        <taxon>Eukaryota</taxon>
        <taxon>Fungi</taxon>
        <taxon>Dikarya</taxon>
        <taxon>Basidiomycota</taxon>
        <taxon>Agaricomycotina</taxon>
        <taxon>Agaricomycetes</taxon>
        <taxon>Cantharellales</taxon>
        <taxon>Ceratobasidiaceae</taxon>
        <taxon>Rhizoctonia</taxon>
    </lineage>
</organism>
<keyword evidence="6 7" id="KW-0472">Membrane</keyword>
<comment type="function">
    <text evidence="7">May be involved in the degradation of misfolded endoplasmic reticulum (ER) luminal proteins.</text>
</comment>
<evidence type="ECO:0000256" key="5">
    <source>
        <dbReference type="ARBA" id="ARBA00022989"/>
    </source>
</evidence>
<evidence type="ECO:0000256" key="7">
    <source>
        <dbReference type="RuleBase" id="RU363059"/>
    </source>
</evidence>
<evidence type="ECO:0000256" key="2">
    <source>
        <dbReference type="ARBA" id="ARBA00008917"/>
    </source>
</evidence>
<dbReference type="AlphaFoldDB" id="A0A8H3C6F4"/>
<proteinExistence type="inferred from homology"/>
<dbReference type="Pfam" id="PF04511">
    <property type="entry name" value="DER1"/>
    <property type="match status" value="1"/>
</dbReference>
<dbReference type="PANTHER" id="PTHR11009">
    <property type="entry name" value="DER1-LIKE PROTEIN, DERLIN"/>
    <property type="match status" value="1"/>
</dbReference>
<keyword evidence="5 7" id="KW-1133">Transmembrane helix</keyword>
<name>A0A8H3C6F4_9AGAM</name>
<evidence type="ECO:0000256" key="1">
    <source>
        <dbReference type="ARBA" id="ARBA00004477"/>
    </source>
</evidence>
<keyword evidence="4 7" id="KW-0256">Endoplasmic reticulum</keyword>
<feature type="compositionally biased region" description="Low complexity" evidence="8">
    <location>
        <begin position="288"/>
        <end position="310"/>
    </location>
</feature>
<evidence type="ECO:0000256" key="8">
    <source>
        <dbReference type="SAM" id="MobiDB-lite"/>
    </source>
</evidence>
<feature type="transmembrane region" description="Helical" evidence="7">
    <location>
        <begin position="96"/>
        <end position="114"/>
    </location>
</feature>
<feature type="region of interest" description="Disordered" evidence="8">
    <location>
        <begin position="223"/>
        <end position="265"/>
    </location>
</feature>
<comment type="subcellular location">
    <subcellularLocation>
        <location evidence="1 7">Endoplasmic reticulum membrane</location>
        <topology evidence="1 7">Multi-pass membrane protein</topology>
    </subcellularLocation>
</comment>
<comment type="caution">
    <text evidence="7">Lacks conserved residue(s) required for the propagation of feature annotation.</text>
</comment>
<feature type="transmembrane region" description="Helical" evidence="7">
    <location>
        <begin position="17"/>
        <end position="41"/>
    </location>
</feature>
<protein>
    <recommendedName>
        <fullName evidence="7">Derlin</fullName>
    </recommendedName>
</protein>
<comment type="similarity">
    <text evidence="2 7">Belongs to the derlin family.</text>
</comment>
<feature type="non-terminal residue" evidence="9">
    <location>
        <position position="1"/>
    </location>
</feature>
<dbReference type="GO" id="GO:0006950">
    <property type="term" value="P:response to stress"/>
    <property type="evidence" value="ECO:0007669"/>
    <property type="project" value="UniProtKB-ARBA"/>
</dbReference>
<feature type="compositionally biased region" description="Basic and acidic residues" evidence="8">
    <location>
        <begin position="226"/>
        <end position="238"/>
    </location>
</feature>
<accession>A0A8H3C6F4</accession>
<reference evidence="9" key="1">
    <citation type="submission" date="2021-01" db="EMBL/GenBank/DDBJ databases">
        <authorList>
            <person name="Kaushik A."/>
        </authorList>
    </citation>
    <scope>NUCLEOTIDE SEQUENCE</scope>
    <source>
        <strain evidence="9">AG3-1AP</strain>
    </source>
</reference>
<comment type="caution">
    <text evidence="9">The sequence shown here is derived from an EMBL/GenBank/DDBJ whole genome shotgun (WGS) entry which is preliminary data.</text>
</comment>
<dbReference type="GO" id="GO:0005789">
    <property type="term" value="C:endoplasmic reticulum membrane"/>
    <property type="evidence" value="ECO:0007669"/>
    <property type="project" value="UniProtKB-SubCell"/>
</dbReference>
<sequence length="310" mass="34194">MENIPEMFRRIPPVTKFILAGTVMVSVPTMLGILPAASVVFDPRYAFQGGEIWRVGTAWFYSPSSELFLFMVGMFLLYHSTLNLETNLFDGRSADYAWQITLSAILIMGLNIPLKTAILSRPLLHLLIYRDSCSVKNPSISVLDLVHIPRRYLPWVVLALDVIMDGPLAFCRSLTGVLVAHIWLMLIPRPSVLQTAESKTADDQPKKPLPGWRKYATAPGWVRKVIPNERDPRGDGGHTTRPGGNVRTLHGGSPETGGNRSDSAISDVENDVDTTLDLIPLCHEVASPPKETTVPPTPTPLINTLPTEIL</sequence>
<dbReference type="Proteomes" id="UP000663831">
    <property type="component" value="Unassembled WGS sequence"/>
</dbReference>
<evidence type="ECO:0000313" key="9">
    <source>
        <dbReference type="EMBL" id="CAE6474305.1"/>
    </source>
</evidence>
<evidence type="ECO:0000313" key="10">
    <source>
        <dbReference type="Proteomes" id="UP000663831"/>
    </source>
</evidence>
<dbReference type="EMBL" id="CAJMWV010003006">
    <property type="protein sequence ID" value="CAE6474305.1"/>
    <property type="molecule type" value="Genomic_DNA"/>
</dbReference>
<evidence type="ECO:0000256" key="3">
    <source>
        <dbReference type="ARBA" id="ARBA00022692"/>
    </source>
</evidence>
<evidence type="ECO:0000256" key="4">
    <source>
        <dbReference type="ARBA" id="ARBA00022824"/>
    </source>
</evidence>
<feature type="region of interest" description="Disordered" evidence="8">
    <location>
        <begin position="286"/>
        <end position="310"/>
    </location>
</feature>
<dbReference type="InterPro" id="IPR007599">
    <property type="entry name" value="DER1"/>
</dbReference>